<evidence type="ECO:0000256" key="1">
    <source>
        <dbReference type="ARBA" id="ARBA00005384"/>
    </source>
</evidence>
<dbReference type="CDD" id="cd00609">
    <property type="entry name" value="AAT_like"/>
    <property type="match status" value="1"/>
</dbReference>
<dbReference type="InterPro" id="IPR036388">
    <property type="entry name" value="WH-like_DNA-bd_sf"/>
</dbReference>
<dbReference type="InterPro" id="IPR015421">
    <property type="entry name" value="PyrdxlP-dep_Trfase_major"/>
</dbReference>
<evidence type="ECO:0000256" key="3">
    <source>
        <dbReference type="ARBA" id="ARBA00023015"/>
    </source>
</evidence>
<reference evidence="7 8" key="1">
    <citation type="submission" date="2012-11" db="EMBL/GenBank/DDBJ databases">
        <title>Whole genome sequence of Gluconacetobacter europaeus NBRC3261.</title>
        <authorList>
            <person name="Azuma Y."/>
            <person name="Higashiura N."/>
            <person name="Hirakawa H."/>
            <person name="Matsushita K."/>
        </authorList>
    </citation>
    <scope>NUCLEOTIDE SEQUENCE [LARGE SCALE GENOMIC DNA]</scope>
    <source>
        <strain evidence="7 8">NBRC 3261</strain>
    </source>
</reference>
<dbReference type="PANTHER" id="PTHR46577:SF1">
    <property type="entry name" value="HTH-TYPE TRANSCRIPTIONAL REGULATORY PROTEIN GABR"/>
    <property type="match status" value="1"/>
</dbReference>
<accession>A0A0D6PYX4</accession>
<keyword evidence="2" id="KW-0663">Pyridoxal phosphate</keyword>
<dbReference type="InterPro" id="IPR036390">
    <property type="entry name" value="WH_DNA-bd_sf"/>
</dbReference>
<protein>
    <submittedName>
        <fullName evidence="7">Transcriptional regulator MocR/GntR</fullName>
    </submittedName>
</protein>
<dbReference type="InterPro" id="IPR000524">
    <property type="entry name" value="Tscrpt_reg_HTH_GntR"/>
</dbReference>
<dbReference type="Pfam" id="PF00155">
    <property type="entry name" value="Aminotran_1_2"/>
    <property type="match status" value="1"/>
</dbReference>
<dbReference type="InterPro" id="IPR015424">
    <property type="entry name" value="PyrdxlP-dep_Trfase"/>
</dbReference>
<evidence type="ECO:0000313" key="7">
    <source>
        <dbReference type="EMBL" id="GAN96384.1"/>
    </source>
</evidence>
<dbReference type="InterPro" id="IPR051446">
    <property type="entry name" value="HTH_trans_reg/aminotransferase"/>
</dbReference>
<comment type="caution">
    <text evidence="7">The sequence shown here is derived from an EMBL/GenBank/DDBJ whole genome shotgun (WGS) entry which is preliminary data.</text>
</comment>
<dbReference type="PANTHER" id="PTHR46577">
    <property type="entry name" value="HTH-TYPE TRANSCRIPTIONAL REGULATORY PROTEIN GABR"/>
    <property type="match status" value="1"/>
</dbReference>
<dbReference type="Pfam" id="PF00392">
    <property type="entry name" value="GntR"/>
    <property type="match status" value="1"/>
</dbReference>
<organism evidence="7 8">
    <name type="scientific">Komagataeibacter europaeus NBRC 3261</name>
    <dbReference type="NCBI Taxonomy" id="1234669"/>
    <lineage>
        <taxon>Bacteria</taxon>
        <taxon>Pseudomonadati</taxon>
        <taxon>Pseudomonadota</taxon>
        <taxon>Alphaproteobacteria</taxon>
        <taxon>Acetobacterales</taxon>
        <taxon>Acetobacteraceae</taxon>
        <taxon>Komagataeibacter</taxon>
    </lineage>
</organism>
<proteinExistence type="inferred from homology"/>
<dbReference type="EMBL" id="BANI01000062">
    <property type="protein sequence ID" value="GAN96384.1"/>
    <property type="molecule type" value="Genomic_DNA"/>
</dbReference>
<dbReference type="SUPFAM" id="SSF46785">
    <property type="entry name" value="Winged helix' DNA-binding domain"/>
    <property type="match status" value="1"/>
</dbReference>
<dbReference type="CDD" id="cd07377">
    <property type="entry name" value="WHTH_GntR"/>
    <property type="match status" value="1"/>
</dbReference>
<dbReference type="RefSeq" id="WP_048851076.1">
    <property type="nucleotide sequence ID" value="NZ_BANI01000062.1"/>
</dbReference>
<evidence type="ECO:0000259" key="6">
    <source>
        <dbReference type="PROSITE" id="PS50949"/>
    </source>
</evidence>
<dbReference type="InterPro" id="IPR004839">
    <property type="entry name" value="Aminotransferase_I/II_large"/>
</dbReference>
<sequence length="453" mass="49072">MRLHSPWHPHLPPGDTPPAERLADALAGDILGEKLDAGDRLPAHRDLAWRLGIGVGSVTRAYAMLERRGLVRSVRGRGMFVASRPGGSGQAIDLSANMPPPMFGNRALARTLGRLAHTVDPALFNVYPPIAGHMEHRRIMGRWLAELGVDMPPDRLLLTSGAQQALGVAAGVCSRVRTVAITEELAYPGMLSLLRQAGLSPHGLPMDRHGLLPGPLERMLHAHGTGQCVLYVTPTMHNPTTATMDHARRHDIVRICRAHDALIIEDDVYDCARDDRLPPLVILAPDRTFYVNSLSKTLSPGLRIGTLAPPARFMAAAADALLNSSLMIAPLSYAMMAQWMLDGTATAVRRALRGEAGRRRELALRILGPDLTPPVYDAFHAWMPMSMEQAADFVPAAAREDVTVTPLQPFMAAPGICTQGGIRLCLGPVALPDLTEALRRLRHVLDGMDNSVT</sequence>
<dbReference type="SMART" id="SM00345">
    <property type="entry name" value="HTH_GNTR"/>
    <property type="match status" value="1"/>
</dbReference>
<evidence type="ECO:0000256" key="2">
    <source>
        <dbReference type="ARBA" id="ARBA00022898"/>
    </source>
</evidence>
<keyword evidence="5" id="KW-0804">Transcription</keyword>
<comment type="similarity">
    <text evidence="1">In the C-terminal section; belongs to the class-I pyridoxal-phosphate-dependent aminotransferase family.</text>
</comment>
<dbReference type="Gene3D" id="3.40.640.10">
    <property type="entry name" value="Type I PLP-dependent aspartate aminotransferase-like (Major domain)"/>
    <property type="match status" value="1"/>
</dbReference>
<dbReference type="SUPFAM" id="SSF53383">
    <property type="entry name" value="PLP-dependent transferases"/>
    <property type="match status" value="1"/>
</dbReference>
<dbReference type="PROSITE" id="PS50949">
    <property type="entry name" value="HTH_GNTR"/>
    <property type="match status" value="1"/>
</dbReference>
<keyword evidence="3" id="KW-0805">Transcription regulation</keyword>
<evidence type="ECO:0000313" key="8">
    <source>
        <dbReference type="Proteomes" id="UP000032675"/>
    </source>
</evidence>
<dbReference type="GO" id="GO:0003677">
    <property type="term" value="F:DNA binding"/>
    <property type="evidence" value="ECO:0007669"/>
    <property type="project" value="UniProtKB-KW"/>
</dbReference>
<dbReference type="GO" id="GO:0003700">
    <property type="term" value="F:DNA-binding transcription factor activity"/>
    <property type="evidence" value="ECO:0007669"/>
    <property type="project" value="InterPro"/>
</dbReference>
<feature type="domain" description="HTH gntR-type" evidence="6">
    <location>
        <begin position="16"/>
        <end position="84"/>
    </location>
</feature>
<gene>
    <name evidence="7" type="ORF">Geu3261_0068_013</name>
</gene>
<evidence type="ECO:0000256" key="5">
    <source>
        <dbReference type="ARBA" id="ARBA00023163"/>
    </source>
</evidence>
<name>A0A0D6PYX4_KOMEU</name>
<evidence type="ECO:0000256" key="4">
    <source>
        <dbReference type="ARBA" id="ARBA00023125"/>
    </source>
</evidence>
<keyword evidence="4" id="KW-0238">DNA-binding</keyword>
<dbReference type="GO" id="GO:0030170">
    <property type="term" value="F:pyridoxal phosphate binding"/>
    <property type="evidence" value="ECO:0007669"/>
    <property type="project" value="InterPro"/>
</dbReference>
<dbReference type="AlphaFoldDB" id="A0A0D6PYX4"/>
<dbReference type="Proteomes" id="UP000032675">
    <property type="component" value="Unassembled WGS sequence"/>
</dbReference>
<dbReference type="Gene3D" id="1.10.10.10">
    <property type="entry name" value="Winged helix-like DNA-binding domain superfamily/Winged helix DNA-binding domain"/>
    <property type="match status" value="1"/>
</dbReference>